<feature type="transmembrane region" description="Helical" evidence="1">
    <location>
        <begin position="12"/>
        <end position="32"/>
    </location>
</feature>
<feature type="transmembrane region" description="Helical" evidence="1">
    <location>
        <begin position="531"/>
        <end position="551"/>
    </location>
</feature>
<gene>
    <name evidence="2" type="ORF">NAEGRDRAFT_66080</name>
</gene>
<sequence length="557" mass="62624">MTAQSSIPLKWPSLIEFLPVVLVGIIIEWCWADRSGFALAQTPEINQYLGFRIITEQINASSTIVSNISSSSNDSLICHPILLSQGFKSNLGLCDDYFSSYIVMGTILSCYSILLLITLSGLFYKLRKLKQAEQFNHLKVNFISARNPVLMIWGAVVGWLYTLIMSSRVLIGRKIFPCFLFSLIYYLSVPGLASTIIIRCVRLIALTKLHELKVRIGKREMLQEKEEGKISTIQITNNKEVKQFENESNIQIVIKMAESFDNIMPPPPIYNKPLSTDLSNTTTTVTTMTTNSQEETDTHSTREHNSFHNEVCEMNNHQRSNSVISNEGLQPSSVSTPSTVNTLVSCGMSVSPSRTYSSANGVLHLIQSNDEEPCQQHSIIVDITKLHELDLSTRQNEPKQADKFYGNEFRLSNVNFENGKLLRLLRFLTGSKFILIFYILILGTHTLVYLIVGIVDYFNYKSPDPKLNSINKKNAFVVDTYLFSPNGCGTGSYNTNYFLGMLSVYASFSVLLAIVAIVVMKKDVWQVKREVVLVAINWILCIAIFGIPNMFSSITTL</sequence>
<feature type="transmembrane region" description="Helical" evidence="1">
    <location>
        <begin position="433"/>
        <end position="455"/>
    </location>
</feature>
<reference evidence="2 3" key="1">
    <citation type="journal article" date="2010" name="Cell">
        <title>The genome of Naegleria gruberi illuminates early eukaryotic versatility.</title>
        <authorList>
            <person name="Fritz-Laylin L.K."/>
            <person name="Prochnik S.E."/>
            <person name="Ginger M.L."/>
            <person name="Dacks J.B."/>
            <person name="Carpenter M.L."/>
            <person name="Field M.C."/>
            <person name="Kuo A."/>
            <person name="Paredez A."/>
            <person name="Chapman J."/>
            <person name="Pham J."/>
            <person name="Shu S."/>
            <person name="Neupane R."/>
            <person name="Cipriano M."/>
            <person name="Mancuso J."/>
            <person name="Tu H."/>
            <person name="Salamov A."/>
            <person name="Lindquist E."/>
            <person name="Shapiro H."/>
            <person name="Lucas S."/>
            <person name="Grigoriev I.V."/>
            <person name="Cande W.Z."/>
            <person name="Fulton C."/>
            <person name="Rokhsar D.S."/>
            <person name="Dawson S.C."/>
        </authorList>
    </citation>
    <scope>NUCLEOTIDE SEQUENCE [LARGE SCALE GENOMIC DNA]</scope>
    <source>
        <strain evidence="2 3">NEG-M</strain>
    </source>
</reference>
<protein>
    <submittedName>
        <fullName evidence="2">Predicted protein</fullName>
    </submittedName>
</protein>
<keyword evidence="1" id="KW-1133">Transmembrane helix</keyword>
<proteinExistence type="predicted"/>
<organism evidence="3">
    <name type="scientific">Naegleria gruberi</name>
    <name type="common">Amoeba</name>
    <dbReference type="NCBI Taxonomy" id="5762"/>
    <lineage>
        <taxon>Eukaryota</taxon>
        <taxon>Discoba</taxon>
        <taxon>Heterolobosea</taxon>
        <taxon>Tetramitia</taxon>
        <taxon>Eutetramitia</taxon>
        <taxon>Vahlkampfiidae</taxon>
        <taxon>Naegleria</taxon>
    </lineage>
</organism>
<keyword evidence="3" id="KW-1185">Reference proteome</keyword>
<dbReference type="GeneID" id="8850540"/>
<dbReference type="Proteomes" id="UP000006671">
    <property type="component" value="Unassembled WGS sequence"/>
</dbReference>
<feature type="transmembrane region" description="Helical" evidence="1">
    <location>
        <begin position="145"/>
        <end position="164"/>
    </location>
</feature>
<accession>D2VB41</accession>
<keyword evidence="1" id="KW-0472">Membrane</keyword>
<feature type="transmembrane region" description="Helical" evidence="1">
    <location>
        <begin position="184"/>
        <end position="205"/>
    </location>
</feature>
<dbReference type="KEGG" id="ngr:NAEGRDRAFT_66080"/>
<keyword evidence="1" id="KW-0812">Transmembrane</keyword>
<name>D2VB41_NAEGR</name>
<feature type="transmembrane region" description="Helical" evidence="1">
    <location>
        <begin position="497"/>
        <end position="519"/>
    </location>
</feature>
<dbReference type="AlphaFoldDB" id="D2VB41"/>
<dbReference type="VEuPathDB" id="AmoebaDB:NAEGRDRAFT_66080"/>
<dbReference type="InParanoid" id="D2VB41"/>
<evidence type="ECO:0000256" key="1">
    <source>
        <dbReference type="SAM" id="Phobius"/>
    </source>
</evidence>
<dbReference type="EMBL" id="GG738860">
    <property type="protein sequence ID" value="EFC46058.1"/>
    <property type="molecule type" value="Genomic_DNA"/>
</dbReference>
<dbReference type="RefSeq" id="XP_002678802.1">
    <property type="nucleotide sequence ID" value="XM_002678756.1"/>
</dbReference>
<feature type="transmembrane region" description="Helical" evidence="1">
    <location>
        <begin position="101"/>
        <end position="124"/>
    </location>
</feature>
<evidence type="ECO:0000313" key="3">
    <source>
        <dbReference type="Proteomes" id="UP000006671"/>
    </source>
</evidence>
<evidence type="ECO:0000313" key="2">
    <source>
        <dbReference type="EMBL" id="EFC46058.1"/>
    </source>
</evidence>